<feature type="transmembrane region" description="Helical" evidence="1">
    <location>
        <begin position="198"/>
        <end position="219"/>
    </location>
</feature>
<protein>
    <submittedName>
        <fullName evidence="2">Uncharacterized membrane protein</fullName>
    </submittedName>
</protein>
<name>A0A1A8Z6F3_9ACTN</name>
<dbReference type="RefSeq" id="WP_197675849.1">
    <property type="nucleotide sequence ID" value="NZ_LT594323.1"/>
</dbReference>
<organism evidence="2 3">
    <name type="scientific">Micromonospora auratinigra</name>
    <dbReference type="NCBI Taxonomy" id="261654"/>
    <lineage>
        <taxon>Bacteria</taxon>
        <taxon>Bacillati</taxon>
        <taxon>Actinomycetota</taxon>
        <taxon>Actinomycetes</taxon>
        <taxon>Micromonosporales</taxon>
        <taxon>Micromonosporaceae</taxon>
        <taxon>Micromonospora</taxon>
    </lineage>
</organism>
<feature type="transmembrane region" description="Helical" evidence="1">
    <location>
        <begin position="46"/>
        <end position="64"/>
    </location>
</feature>
<dbReference type="AlphaFoldDB" id="A0A1A8Z6F3"/>
<keyword evidence="1" id="KW-1133">Transmembrane helix</keyword>
<evidence type="ECO:0000256" key="1">
    <source>
        <dbReference type="SAM" id="Phobius"/>
    </source>
</evidence>
<dbReference type="InterPro" id="IPR009781">
    <property type="entry name" value="DUF1345"/>
</dbReference>
<sequence>MPQRVTRPDGHSPAGRQLVVTGLVGVVAGVVAGVLVSPVIAPLVGWDAAALSWLVLLWHRVWRLDPAATARLAGHEDPNRATRDVLLLFACVASLVAVGVVTTLAHPLRPGLPLDANGGVAVLSVVLSWFVVHSVYTTRYARLYYGGDEPGGIDFHQPEPPCYLDFAYVAFTVGATFQVSDTDLSSAEIRHTVLRHALLSYLFGAVIVATTVNLVTSLAR</sequence>
<dbReference type="Proteomes" id="UP000199385">
    <property type="component" value="Chromosome I"/>
</dbReference>
<keyword evidence="1" id="KW-0812">Transmembrane</keyword>
<evidence type="ECO:0000313" key="2">
    <source>
        <dbReference type="EMBL" id="SBT39429.1"/>
    </source>
</evidence>
<feature type="transmembrane region" description="Helical" evidence="1">
    <location>
        <begin position="85"/>
        <end position="106"/>
    </location>
</feature>
<gene>
    <name evidence="2" type="ORF">GA0070611_0900</name>
</gene>
<keyword evidence="1" id="KW-0472">Membrane</keyword>
<proteinExistence type="predicted"/>
<evidence type="ECO:0000313" key="3">
    <source>
        <dbReference type="Proteomes" id="UP000199385"/>
    </source>
</evidence>
<dbReference type="EMBL" id="LT594323">
    <property type="protein sequence ID" value="SBT39429.1"/>
    <property type="molecule type" value="Genomic_DNA"/>
</dbReference>
<dbReference type="PATRIC" id="fig|261654.4.peg.926"/>
<feature type="transmembrane region" description="Helical" evidence="1">
    <location>
        <begin position="118"/>
        <end position="136"/>
    </location>
</feature>
<reference evidence="3" key="1">
    <citation type="submission" date="2016-06" db="EMBL/GenBank/DDBJ databases">
        <authorList>
            <person name="Varghese N."/>
            <person name="Submissions Spin"/>
        </authorList>
    </citation>
    <scope>NUCLEOTIDE SEQUENCE [LARGE SCALE GENOMIC DNA]</scope>
    <source>
        <strain evidence="3">DSM 44815</strain>
    </source>
</reference>
<accession>A0A1A8Z6F3</accession>
<dbReference type="Pfam" id="PF07077">
    <property type="entry name" value="DUF1345"/>
    <property type="match status" value="1"/>
</dbReference>
<feature type="transmembrane region" description="Helical" evidence="1">
    <location>
        <begin position="20"/>
        <end position="40"/>
    </location>
</feature>
<dbReference type="STRING" id="261654.GA0070611_0900"/>
<keyword evidence="3" id="KW-1185">Reference proteome</keyword>